<dbReference type="PANTHER" id="PTHR11533:SF174">
    <property type="entry name" value="PUROMYCIN-SENSITIVE AMINOPEPTIDASE-RELATED"/>
    <property type="match status" value="1"/>
</dbReference>
<gene>
    <name evidence="14" type="ORF">ACFS5J_00695</name>
</gene>
<keyword evidence="8" id="KW-0479">Metal-binding</keyword>
<dbReference type="Proteomes" id="UP001597534">
    <property type="component" value="Unassembled WGS sequence"/>
</dbReference>
<evidence type="ECO:0000256" key="9">
    <source>
        <dbReference type="ARBA" id="ARBA00022801"/>
    </source>
</evidence>
<feature type="domain" description="Peptidase M1 membrane alanine aminopeptidase" evidence="12">
    <location>
        <begin position="230"/>
        <end position="424"/>
    </location>
</feature>
<dbReference type="RefSeq" id="WP_379809985.1">
    <property type="nucleotide sequence ID" value="NZ_JBHUPC010000006.1"/>
</dbReference>
<dbReference type="EMBL" id="JBHUPC010000006">
    <property type="protein sequence ID" value="MFD2890536.1"/>
    <property type="molecule type" value="Genomic_DNA"/>
</dbReference>
<evidence type="ECO:0000256" key="3">
    <source>
        <dbReference type="ARBA" id="ARBA00010136"/>
    </source>
</evidence>
<dbReference type="Pfam" id="PF01433">
    <property type="entry name" value="Peptidase_M1"/>
    <property type="match status" value="1"/>
</dbReference>
<evidence type="ECO:0000256" key="4">
    <source>
        <dbReference type="ARBA" id="ARBA00012564"/>
    </source>
</evidence>
<keyword evidence="10" id="KW-0862">Zinc</keyword>
<feature type="domain" description="Aminopeptidase N-like N-terminal" evidence="13">
    <location>
        <begin position="31"/>
        <end position="189"/>
    </location>
</feature>
<keyword evidence="15" id="KW-1185">Reference proteome</keyword>
<dbReference type="InterPro" id="IPR050344">
    <property type="entry name" value="Peptidase_M1_aminopeptidases"/>
</dbReference>
<evidence type="ECO:0000259" key="13">
    <source>
        <dbReference type="Pfam" id="PF17900"/>
    </source>
</evidence>
<accession>A0ABW5YHR3</accession>
<evidence type="ECO:0000256" key="8">
    <source>
        <dbReference type="ARBA" id="ARBA00022723"/>
    </source>
</evidence>
<comment type="cofactor">
    <cofactor evidence="2">
        <name>Zn(2+)</name>
        <dbReference type="ChEBI" id="CHEBI:29105"/>
    </cofactor>
</comment>
<dbReference type="EC" id="3.4.11.2" evidence="4"/>
<reference evidence="15" key="1">
    <citation type="journal article" date="2019" name="Int. J. Syst. Evol. Microbiol.">
        <title>The Global Catalogue of Microorganisms (GCM) 10K type strain sequencing project: providing services to taxonomists for standard genome sequencing and annotation.</title>
        <authorList>
            <consortium name="The Broad Institute Genomics Platform"/>
            <consortium name="The Broad Institute Genome Sequencing Center for Infectious Disease"/>
            <person name="Wu L."/>
            <person name="Ma J."/>
        </authorList>
    </citation>
    <scope>NUCLEOTIDE SEQUENCE [LARGE SCALE GENOMIC DNA]</scope>
    <source>
        <strain evidence="15">KCTC 22671</strain>
    </source>
</reference>
<evidence type="ECO:0000256" key="1">
    <source>
        <dbReference type="ARBA" id="ARBA00000098"/>
    </source>
</evidence>
<dbReference type="SUPFAM" id="SSF55486">
    <property type="entry name" value="Metalloproteases ('zincins'), catalytic domain"/>
    <property type="match status" value="1"/>
</dbReference>
<dbReference type="InterPro" id="IPR027268">
    <property type="entry name" value="Peptidase_M4/M1_CTD_sf"/>
</dbReference>
<comment type="catalytic activity">
    <reaction evidence="1">
        <text>Release of an N-terminal amino acid, Xaa-|-Yaa- from a peptide, amide or arylamide. Xaa is preferably Ala, but may be most amino acids including Pro (slow action). When a terminal hydrophobic residue is followed by a prolyl residue, the two may be released as an intact Xaa-Pro dipeptide.</text>
        <dbReference type="EC" id="3.4.11.2"/>
    </reaction>
</comment>
<dbReference type="PRINTS" id="PR00756">
    <property type="entry name" value="ALADIPTASE"/>
</dbReference>
<dbReference type="InterPro" id="IPR042097">
    <property type="entry name" value="Aminopeptidase_N-like_N_sf"/>
</dbReference>
<comment type="similarity">
    <text evidence="3">Belongs to the peptidase M1 family.</text>
</comment>
<dbReference type="InterPro" id="IPR014782">
    <property type="entry name" value="Peptidase_M1_dom"/>
</dbReference>
<evidence type="ECO:0000259" key="12">
    <source>
        <dbReference type="Pfam" id="PF01433"/>
    </source>
</evidence>
<evidence type="ECO:0000256" key="11">
    <source>
        <dbReference type="ARBA" id="ARBA00023049"/>
    </source>
</evidence>
<keyword evidence="11" id="KW-0482">Metalloprotease</keyword>
<evidence type="ECO:0000256" key="2">
    <source>
        <dbReference type="ARBA" id="ARBA00001947"/>
    </source>
</evidence>
<evidence type="ECO:0000313" key="15">
    <source>
        <dbReference type="Proteomes" id="UP001597534"/>
    </source>
</evidence>
<evidence type="ECO:0000256" key="5">
    <source>
        <dbReference type="ARBA" id="ARBA00015611"/>
    </source>
</evidence>
<organism evidence="14 15">
    <name type="scientific">Flavobacterium chuncheonense</name>
    <dbReference type="NCBI Taxonomy" id="2026653"/>
    <lineage>
        <taxon>Bacteria</taxon>
        <taxon>Pseudomonadati</taxon>
        <taxon>Bacteroidota</taxon>
        <taxon>Flavobacteriia</taxon>
        <taxon>Flavobacteriales</taxon>
        <taxon>Flavobacteriaceae</taxon>
        <taxon>Flavobacterium</taxon>
    </lineage>
</organism>
<evidence type="ECO:0000313" key="14">
    <source>
        <dbReference type="EMBL" id="MFD2890536.1"/>
    </source>
</evidence>
<comment type="caution">
    <text evidence="14">The sequence shown here is derived from an EMBL/GenBank/DDBJ whole genome shotgun (WGS) entry which is preliminary data.</text>
</comment>
<keyword evidence="9 14" id="KW-0378">Hydrolase</keyword>
<evidence type="ECO:0000256" key="6">
    <source>
        <dbReference type="ARBA" id="ARBA00022438"/>
    </source>
</evidence>
<keyword evidence="6 14" id="KW-0031">Aminopeptidase</keyword>
<dbReference type="Pfam" id="PF17900">
    <property type="entry name" value="Peptidase_M1_N"/>
    <property type="match status" value="1"/>
</dbReference>
<dbReference type="Gene3D" id="1.10.390.10">
    <property type="entry name" value="Neutral Protease Domain 2"/>
    <property type="match status" value="1"/>
</dbReference>
<dbReference type="InterPro" id="IPR001930">
    <property type="entry name" value="Peptidase_M1"/>
</dbReference>
<dbReference type="Gene3D" id="2.60.40.1730">
    <property type="entry name" value="tricorn interacting facor f3 domain"/>
    <property type="match status" value="1"/>
</dbReference>
<proteinExistence type="inferred from homology"/>
<dbReference type="CDD" id="cd09603">
    <property type="entry name" value="M1_APN_like"/>
    <property type="match status" value="1"/>
</dbReference>
<dbReference type="InterPro" id="IPR045357">
    <property type="entry name" value="Aminopeptidase_N-like_N"/>
</dbReference>
<keyword evidence="7" id="KW-0645">Protease</keyword>
<dbReference type="PANTHER" id="PTHR11533">
    <property type="entry name" value="PROTEASE M1 ZINC METALLOPROTEASE"/>
    <property type="match status" value="1"/>
</dbReference>
<dbReference type="GO" id="GO:0004177">
    <property type="term" value="F:aminopeptidase activity"/>
    <property type="evidence" value="ECO:0007669"/>
    <property type="project" value="UniProtKB-KW"/>
</dbReference>
<evidence type="ECO:0000256" key="10">
    <source>
        <dbReference type="ARBA" id="ARBA00022833"/>
    </source>
</evidence>
<protein>
    <recommendedName>
        <fullName evidence="5">Aminopeptidase N</fullName>
        <ecNumber evidence="4">3.4.11.2</ecNumber>
    </recommendedName>
</protein>
<evidence type="ECO:0000256" key="7">
    <source>
        <dbReference type="ARBA" id="ARBA00022670"/>
    </source>
</evidence>
<sequence>MKRLTYLLLFFCFISYSQQIENVDFTSLNAQLYPHFESKSVTGDVTYDFVVKNKKDTISIDAINMQFDNVKINGKSVNYKVTNSEIKFFEGFKKGKNTLTFHYKATPKQALYFTGEGDDYQIWSQGQGKYTSHWLPSFDDVNEKVIFNLAIEYDPIFTVLSNGKLESAIVQNGSKTWKYTMDKPMSSYLVMLAIGHFNKEREISASGIPLEYYIDQSDVAKFEPTYRYSKVIFDFLENEIGEAFPWHIYRQVPVRDFLYAGMENTTATIFSQEFVVDSIGFNDKNYVNVNAHELAHQWFGDCVTAREGKHHWLQEGFATYYALLAEQLIYGDDYFYFQLWDMARQLSQANEEVPVLNEKASSLTFYKKGAWALHILRSEVGADNFKTAIKNYLKKYAYKTADTDAFLAEINKVSQFDTKTFKMMWLETAGFDFNAVQKYISSNSFLNEFYTILNNYNVAFEEKKSYFETIMQSDVFFQAKKEILYQCRTVPFENKRRLIELAMATNDVHVRQAVAETVDFIPQNFQQEFETLLADNSYITREIALFKLWRNFKDDQYYYALTSNEWEGLNYNLKVANYTLKIVTKGIAPQDKIAAIFGLEQMTKLPYETMVREAAIKTILSLNIPSEQVYLSLIDATLHHKWQFVKFGKDNLRVLLSNPEKRQMLINLEPKMSTIQKERFATFLNETR</sequence>
<name>A0ABW5YHR3_9FLAO</name>
<dbReference type="SUPFAM" id="SSF63737">
    <property type="entry name" value="Leukotriene A4 hydrolase N-terminal domain"/>
    <property type="match status" value="1"/>
</dbReference>